<sequence length="326" mass="33326">MNPNEEPSGYGLAHPFGPEPEPEAVAAARWWELSRTPRRPWRRTALATVLGAAAVLALGAPFGLLWAWLAPSVPVINTGSGIVINDSSPEEYIAADGWYTLLGLGFGLLVGIAAWMLMRRDRGPFLLLGVVAGALGAGYLVAPWIGEMIGRDDYRHWSETAGKGATFLAPPEVHSTGPLLVPAFAAAIVLTLLSGWSNDPDLDQPGARPGYGPNTPTTEDGWPDPTQARPGLAQPGPGQSGLEQPGWGQPGLEQPAPGQPGLAQPGPGQPGLEQPGPGQSGLAQPGPGQSGLGQPGPGQPGPGQPRLERPAGPAGVGQPGPGPSAG</sequence>
<feature type="transmembrane region" description="Helical" evidence="2">
    <location>
        <begin position="98"/>
        <end position="118"/>
    </location>
</feature>
<feature type="transmembrane region" description="Helical" evidence="2">
    <location>
        <begin position="125"/>
        <end position="145"/>
    </location>
</feature>
<feature type="compositionally biased region" description="Gly residues" evidence="1">
    <location>
        <begin position="314"/>
        <end position="326"/>
    </location>
</feature>
<name>A0A919J654_9ACTN</name>
<evidence type="ECO:0000256" key="2">
    <source>
        <dbReference type="SAM" id="Phobius"/>
    </source>
</evidence>
<dbReference type="AlphaFoldDB" id="A0A919J654"/>
<reference evidence="3" key="1">
    <citation type="submission" date="2021-01" db="EMBL/GenBank/DDBJ databases">
        <title>Whole genome shotgun sequence of Actinoplanes ferrugineus NBRC 15555.</title>
        <authorList>
            <person name="Komaki H."/>
            <person name="Tamura T."/>
        </authorList>
    </citation>
    <scope>NUCLEOTIDE SEQUENCE</scope>
    <source>
        <strain evidence="3">NBRC 15555</strain>
    </source>
</reference>
<feature type="compositionally biased region" description="Low complexity" evidence="1">
    <location>
        <begin position="253"/>
        <end position="287"/>
    </location>
</feature>
<evidence type="ECO:0000313" key="3">
    <source>
        <dbReference type="EMBL" id="GIE14309.1"/>
    </source>
</evidence>
<keyword evidence="2" id="KW-0472">Membrane</keyword>
<gene>
    <name evidence="3" type="ORF">Afe05nite_61490</name>
</gene>
<feature type="transmembrane region" description="Helical" evidence="2">
    <location>
        <begin position="45"/>
        <end position="69"/>
    </location>
</feature>
<keyword evidence="2" id="KW-1133">Transmembrane helix</keyword>
<organism evidence="3 4">
    <name type="scientific">Paractinoplanes ferrugineus</name>
    <dbReference type="NCBI Taxonomy" id="113564"/>
    <lineage>
        <taxon>Bacteria</taxon>
        <taxon>Bacillati</taxon>
        <taxon>Actinomycetota</taxon>
        <taxon>Actinomycetes</taxon>
        <taxon>Micromonosporales</taxon>
        <taxon>Micromonosporaceae</taxon>
        <taxon>Paractinoplanes</taxon>
    </lineage>
</organism>
<feature type="region of interest" description="Disordered" evidence="1">
    <location>
        <begin position="200"/>
        <end position="326"/>
    </location>
</feature>
<keyword evidence="2" id="KW-0812">Transmembrane</keyword>
<dbReference type="EMBL" id="BOMM01000053">
    <property type="protein sequence ID" value="GIE14309.1"/>
    <property type="molecule type" value="Genomic_DNA"/>
</dbReference>
<dbReference type="Proteomes" id="UP000598174">
    <property type="component" value="Unassembled WGS sequence"/>
</dbReference>
<proteinExistence type="predicted"/>
<evidence type="ECO:0000313" key="4">
    <source>
        <dbReference type="Proteomes" id="UP000598174"/>
    </source>
</evidence>
<accession>A0A919J654</accession>
<keyword evidence="4" id="KW-1185">Reference proteome</keyword>
<protein>
    <submittedName>
        <fullName evidence="3">Uncharacterized protein</fullName>
    </submittedName>
</protein>
<comment type="caution">
    <text evidence="3">The sequence shown here is derived from an EMBL/GenBank/DDBJ whole genome shotgun (WGS) entry which is preliminary data.</text>
</comment>
<evidence type="ECO:0000256" key="1">
    <source>
        <dbReference type="SAM" id="MobiDB-lite"/>
    </source>
</evidence>